<organism evidence="2 3">
    <name type="scientific">Austropuccinia psidii MF-1</name>
    <dbReference type="NCBI Taxonomy" id="1389203"/>
    <lineage>
        <taxon>Eukaryota</taxon>
        <taxon>Fungi</taxon>
        <taxon>Dikarya</taxon>
        <taxon>Basidiomycota</taxon>
        <taxon>Pucciniomycotina</taxon>
        <taxon>Pucciniomycetes</taxon>
        <taxon>Pucciniales</taxon>
        <taxon>Sphaerophragmiaceae</taxon>
        <taxon>Austropuccinia</taxon>
    </lineage>
</organism>
<feature type="region of interest" description="Disordered" evidence="1">
    <location>
        <begin position="1"/>
        <end position="22"/>
    </location>
</feature>
<dbReference type="EMBL" id="AVOT02001356">
    <property type="protein sequence ID" value="MBW0466653.1"/>
    <property type="molecule type" value="Genomic_DNA"/>
</dbReference>
<gene>
    <name evidence="2" type="ORF">O181_006368</name>
</gene>
<keyword evidence="3" id="KW-1185">Reference proteome</keyword>
<dbReference type="Proteomes" id="UP000765509">
    <property type="component" value="Unassembled WGS sequence"/>
</dbReference>
<protein>
    <submittedName>
        <fullName evidence="2">Uncharacterized protein</fullName>
    </submittedName>
</protein>
<evidence type="ECO:0000313" key="3">
    <source>
        <dbReference type="Proteomes" id="UP000765509"/>
    </source>
</evidence>
<proteinExistence type="predicted"/>
<name>A0A9Q3BK43_9BASI</name>
<comment type="caution">
    <text evidence="2">The sequence shown here is derived from an EMBL/GenBank/DDBJ whole genome shotgun (WGS) entry which is preliminary data.</text>
</comment>
<sequence>MFPSKGKNPAPQDIVEVEHSPGSVKKNINARKIRLNGKDHRQYLIRLKNQTADKDKCLAEDSISDDDLHLSRFRASMRA</sequence>
<accession>A0A9Q3BK43</accession>
<evidence type="ECO:0000313" key="2">
    <source>
        <dbReference type="EMBL" id="MBW0466653.1"/>
    </source>
</evidence>
<dbReference type="AlphaFoldDB" id="A0A9Q3BK43"/>
<evidence type="ECO:0000256" key="1">
    <source>
        <dbReference type="SAM" id="MobiDB-lite"/>
    </source>
</evidence>
<reference evidence="2" key="1">
    <citation type="submission" date="2021-03" db="EMBL/GenBank/DDBJ databases">
        <title>Draft genome sequence of rust myrtle Austropuccinia psidii MF-1, a brazilian biotype.</title>
        <authorList>
            <person name="Quecine M.C."/>
            <person name="Pachon D.M.R."/>
            <person name="Bonatelli M.L."/>
            <person name="Correr F.H."/>
            <person name="Franceschini L.M."/>
            <person name="Leite T.F."/>
            <person name="Margarido G.R.A."/>
            <person name="Almeida C.A."/>
            <person name="Ferrarezi J.A."/>
            <person name="Labate C.A."/>
        </authorList>
    </citation>
    <scope>NUCLEOTIDE SEQUENCE</scope>
    <source>
        <strain evidence="2">MF-1</strain>
    </source>
</reference>